<evidence type="ECO:0000256" key="4">
    <source>
        <dbReference type="ARBA" id="ARBA00023002"/>
    </source>
</evidence>
<dbReference type="SUPFAM" id="SSF50129">
    <property type="entry name" value="GroES-like"/>
    <property type="match status" value="1"/>
</dbReference>
<gene>
    <name evidence="8" type="ORF">GCM10011574_59220</name>
</gene>
<name>A0A8H9LGJ7_9ACTN</name>
<keyword evidence="9" id="KW-1185">Reference proteome</keyword>
<dbReference type="RefSeq" id="WP_223854147.1">
    <property type="nucleotide sequence ID" value="NZ_BMMN01000014.1"/>
</dbReference>
<comment type="caution">
    <text evidence="8">The sequence shown here is derived from an EMBL/GenBank/DDBJ whole genome shotgun (WGS) entry which is preliminary data.</text>
</comment>
<dbReference type="EMBL" id="BMMN01000014">
    <property type="protein sequence ID" value="GGO26593.1"/>
    <property type="molecule type" value="Genomic_DNA"/>
</dbReference>
<dbReference type="Gene3D" id="3.40.50.720">
    <property type="entry name" value="NAD(P)-binding Rossmann-like Domain"/>
    <property type="match status" value="1"/>
</dbReference>
<feature type="domain" description="Alcohol dehydrogenase-like C-terminal" evidence="6">
    <location>
        <begin position="181"/>
        <end position="292"/>
    </location>
</feature>
<organism evidence="8 9">
    <name type="scientific">Microbispora bryophytorum</name>
    <dbReference type="NCBI Taxonomy" id="1460882"/>
    <lineage>
        <taxon>Bacteria</taxon>
        <taxon>Bacillati</taxon>
        <taxon>Actinomycetota</taxon>
        <taxon>Actinomycetes</taxon>
        <taxon>Streptosporangiales</taxon>
        <taxon>Streptosporangiaceae</taxon>
        <taxon>Microbispora</taxon>
    </lineage>
</organism>
<keyword evidence="2 5" id="KW-0479">Metal-binding</keyword>
<dbReference type="PANTHER" id="PTHR42813">
    <property type="entry name" value="ZINC-TYPE ALCOHOL DEHYDROGENASE-LIKE"/>
    <property type="match status" value="1"/>
</dbReference>
<dbReference type="PANTHER" id="PTHR42813:SF2">
    <property type="entry name" value="DEHYDROGENASE, ZINC-CONTAINING, PUTATIVE (AFU_ORTHOLOGUE AFUA_2G02810)-RELATED"/>
    <property type="match status" value="1"/>
</dbReference>
<dbReference type="GO" id="GO:0016491">
    <property type="term" value="F:oxidoreductase activity"/>
    <property type="evidence" value="ECO:0007669"/>
    <property type="project" value="UniProtKB-KW"/>
</dbReference>
<reference evidence="8" key="1">
    <citation type="journal article" date="2014" name="Int. J. Syst. Evol. Microbiol.">
        <title>Complete genome sequence of Corynebacterium casei LMG S-19264T (=DSM 44701T), isolated from a smear-ripened cheese.</title>
        <authorList>
            <consortium name="US DOE Joint Genome Institute (JGI-PGF)"/>
            <person name="Walter F."/>
            <person name="Albersmeier A."/>
            <person name="Kalinowski J."/>
            <person name="Ruckert C."/>
        </authorList>
    </citation>
    <scope>NUCLEOTIDE SEQUENCE</scope>
    <source>
        <strain evidence="8">CGMCC 4.7138</strain>
    </source>
</reference>
<keyword evidence="4" id="KW-0560">Oxidoreductase</keyword>
<sequence>MRAALYMSAGHVVVDDVPDPALSEPTDAVVRVLRAAICGSDLWSYRGVITRAEQSRLGHEFIGIVEEVGSEVRAVRPGDLVVAPFTWSDNTCPACLDGIQSSCERGGTFGAPGADGGQGQAVRVPWADGTLVKVPGGPTGVDESVYPALLSASDVMGTGLHGAVMAGVAEGSTVAVIGDGAVGLCAVLGAKSILGAERIFLMSRHADRAAVGKSFGATDVIAERGEKGIAAVRERTGGLGVRHVIEAVGTPESWAMAVGMARDGGSIGAVGVPHTAPTLPLFQPLVHNLSLNLGIAPVRRYLPDLISRITAGTLDPGPVFDTVLPLENVAQGYAAMAARESIKIMLTTGDLWSTVSWSASRP</sequence>
<dbReference type="GO" id="GO:0008270">
    <property type="term" value="F:zinc ion binding"/>
    <property type="evidence" value="ECO:0007669"/>
    <property type="project" value="InterPro"/>
</dbReference>
<dbReference type="InterPro" id="IPR002328">
    <property type="entry name" value="ADH_Zn_CS"/>
</dbReference>
<dbReference type="SUPFAM" id="SSF51735">
    <property type="entry name" value="NAD(P)-binding Rossmann-fold domains"/>
    <property type="match status" value="1"/>
</dbReference>
<evidence type="ECO:0000259" key="6">
    <source>
        <dbReference type="Pfam" id="PF00107"/>
    </source>
</evidence>
<dbReference type="Pfam" id="PF00107">
    <property type="entry name" value="ADH_zinc_N"/>
    <property type="match status" value="1"/>
</dbReference>
<protein>
    <submittedName>
        <fullName evidence="8">IMP dehydrogenase</fullName>
    </submittedName>
</protein>
<dbReference type="InterPro" id="IPR013154">
    <property type="entry name" value="ADH-like_N"/>
</dbReference>
<dbReference type="Pfam" id="PF08240">
    <property type="entry name" value="ADH_N"/>
    <property type="match status" value="1"/>
</dbReference>
<proteinExistence type="inferred from homology"/>
<dbReference type="PROSITE" id="PS00059">
    <property type="entry name" value="ADH_ZINC"/>
    <property type="match status" value="1"/>
</dbReference>
<evidence type="ECO:0000313" key="9">
    <source>
        <dbReference type="Proteomes" id="UP000653480"/>
    </source>
</evidence>
<evidence type="ECO:0000256" key="1">
    <source>
        <dbReference type="ARBA" id="ARBA00001947"/>
    </source>
</evidence>
<dbReference type="AlphaFoldDB" id="A0A8H9LGJ7"/>
<accession>A0A8H9LGJ7</accession>
<feature type="domain" description="Alcohol dehydrogenase-like N-terminal" evidence="7">
    <location>
        <begin position="25"/>
        <end position="135"/>
    </location>
</feature>
<dbReference type="Proteomes" id="UP000653480">
    <property type="component" value="Unassembled WGS sequence"/>
</dbReference>
<comment type="similarity">
    <text evidence="5">Belongs to the zinc-containing alcohol dehydrogenase family.</text>
</comment>
<evidence type="ECO:0000256" key="3">
    <source>
        <dbReference type="ARBA" id="ARBA00022833"/>
    </source>
</evidence>
<evidence type="ECO:0000313" key="8">
    <source>
        <dbReference type="EMBL" id="GGO26593.1"/>
    </source>
</evidence>
<evidence type="ECO:0000259" key="7">
    <source>
        <dbReference type="Pfam" id="PF08240"/>
    </source>
</evidence>
<keyword evidence="3 5" id="KW-0862">Zinc</keyword>
<evidence type="ECO:0000256" key="2">
    <source>
        <dbReference type="ARBA" id="ARBA00022723"/>
    </source>
</evidence>
<dbReference type="InterPro" id="IPR011032">
    <property type="entry name" value="GroES-like_sf"/>
</dbReference>
<dbReference type="Gene3D" id="3.90.180.10">
    <property type="entry name" value="Medium-chain alcohol dehydrogenases, catalytic domain"/>
    <property type="match status" value="1"/>
</dbReference>
<dbReference type="InterPro" id="IPR036291">
    <property type="entry name" value="NAD(P)-bd_dom_sf"/>
</dbReference>
<comment type="cofactor">
    <cofactor evidence="1 5">
        <name>Zn(2+)</name>
        <dbReference type="ChEBI" id="CHEBI:29105"/>
    </cofactor>
</comment>
<evidence type="ECO:0000256" key="5">
    <source>
        <dbReference type="RuleBase" id="RU361277"/>
    </source>
</evidence>
<dbReference type="InterPro" id="IPR013149">
    <property type="entry name" value="ADH-like_C"/>
</dbReference>
<reference evidence="8" key="2">
    <citation type="submission" date="2020-09" db="EMBL/GenBank/DDBJ databases">
        <authorList>
            <person name="Sun Q."/>
            <person name="Zhou Y."/>
        </authorList>
    </citation>
    <scope>NUCLEOTIDE SEQUENCE</scope>
    <source>
        <strain evidence="8">CGMCC 4.7138</strain>
    </source>
</reference>